<comment type="similarity">
    <text evidence="2">Belongs to the glycosyltransferase 29 family.</text>
</comment>
<keyword evidence="11 16" id="KW-0472">Membrane</keyword>
<evidence type="ECO:0000256" key="10">
    <source>
        <dbReference type="ARBA" id="ARBA00023098"/>
    </source>
</evidence>
<dbReference type="AlphaFoldDB" id="K8F550"/>
<keyword evidence="5 16" id="KW-0812">Transmembrane</keyword>
<evidence type="ECO:0000256" key="7">
    <source>
        <dbReference type="ARBA" id="ARBA00022981"/>
    </source>
</evidence>
<sequence>MSPSTSPPFFTPKNKRRLKLLLVVKLLIVILYFVLRSVYSDGDHEKEIEKMEQMLRENTNEENEWKEDLKEVMEHMEEEGGEEDESKASSSSATTTYARGRNEDEKPVEMNKCFPVLQHNRDASWGRYADFDFDRSNNDEEDDQKEKENKEVQLFRKVLEKVSGKEPEECVDTSAYQRENTGFLKGSCALVFPTGHLSVGGAGMQIEAHDWVIRLNGHNAPKKFSRDAKDMGSRTDVRAITAALVNIGLDHSISYAKNQENWLMFSTCSHRSPQPWCVKLNQKLKHKPVKSLRFIKGESHRGVVCLKKLTKETHGAKHKYDKTPTTGFSTLLYLTRQCDCVTVFGLCNTTNCGHALAWSGHSDRSGWKDPVHNFNIEHIAAAVIAKKLPNKVQLWVSHKGMRKEPHKAFSAIAEKVKGVFSGVREDDFS</sequence>
<evidence type="ECO:0000256" key="4">
    <source>
        <dbReference type="ARBA" id="ARBA00022679"/>
    </source>
</evidence>
<feature type="region of interest" description="Disordered" evidence="15">
    <location>
        <begin position="130"/>
        <end position="149"/>
    </location>
</feature>
<evidence type="ECO:0000256" key="6">
    <source>
        <dbReference type="ARBA" id="ARBA00022968"/>
    </source>
</evidence>
<gene>
    <name evidence="17" type="ordered locus">Bathy15g00820</name>
</gene>
<dbReference type="Proteomes" id="UP000198341">
    <property type="component" value="Chromosome 15"/>
</dbReference>
<feature type="region of interest" description="Disordered" evidence="15">
    <location>
        <begin position="74"/>
        <end position="105"/>
    </location>
</feature>
<evidence type="ECO:0000256" key="14">
    <source>
        <dbReference type="ARBA" id="ARBA00043744"/>
    </source>
</evidence>
<dbReference type="OrthoDB" id="10264956at2759"/>
<keyword evidence="13" id="KW-0325">Glycoprotein</keyword>
<keyword evidence="12" id="KW-1015">Disulfide bond</keyword>
<feature type="transmembrane region" description="Helical" evidence="16">
    <location>
        <begin position="20"/>
        <end position="39"/>
    </location>
</feature>
<keyword evidence="6" id="KW-0735">Signal-anchor</keyword>
<keyword evidence="4" id="KW-0808">Transferase</keyword>
<reference evidence="17 18" key="1">
    <citation type="submission" date="2011-10" db="EMBL/GenBank/DDBJ databases">
        <authorList>
            <person name="Genoscope - CEA"/>
        </authorList>
    </citation>
    <scope>NUCLEOTIDE SEQUENCE [LARGE SCALE GENOMIC DNA]</scope>
    <source>
        <strain evidence="17 18">RCC 1105</strain>
    </source>
</reference>
<evidence type="ECO:0000256" key="5">
    <source>
        <dbReference type="ARBA" id="ARBA00022692"/>
    </source>
</evidence>
<organism evidence="17 18">
    <name type="scientific">Bathycoccus prasinos</name>
    <dbReference type="NCBI Taxonomy" id="41875"/>
    <lineage>
        <taxon>Eukaryota</taxon>
        <taxon>Viridiplantae</taxon>
        <taxon>Chlorophyta</taxon>
        <taxon>Mamiellophyceae</taxon>
        <taxon>Mamiellales</taxon>
        <taxon>Bathycoccaceae</taxon>
        <taxon>Bathycoccus</taxon>
    </lineage>
</organism>
<dbReference type="Pfam" id="PF00777">
    <property type="entry name" value="Glyco_transf_29"/>
    <property type="match status" value="1"/>
</dbReference>
<dbReference type="GO" id="GO:0001665">
    <property type="term" value="F:alpha-N-acetylgalactosaminide alpha-2,6-sialyltransferase activity"/>
    <property type="evidence" value="ECO:0007669"/>
    <property type="project" value="TreeGrafter"/>
</dbReference>
<accession>K8F550</accession>
<protein>
    <submittedName>
        <fullName evidence="17">Uncharacterized protein</fullName>
    </submittedName>
</protein>
<keyword evidence="3" id="KW-0328">Glycosyltransferase</keyword>
<evidence type="ECO:0000256" key="9">
    <source>
        <dbReference type="ARBA" id="ARBA00023034"/>
    </source>
</evidence>
<evidence type="ECO:0000256" key="3">
    <source>
        <dbReference type="ARBA" id="ARBA00022676"/>
    </source>
</evidence>
<evidence type="ECO:0000256" key="12">
    <source>
        <dbReference type="ARBA" id="ARBA00023157"/>
    </source>
</evidence>
<evidence type="ECO:0000256" key="2">
    <source>
        <dbReference type="ARBA" id="ARBA00006003"/>
    </source>
</evidence>
<evidence type="ECO:0000256" key="15">
    <source>
        <dbReference type="SAM" id="MobiDB-lite"/>
    </source>
</evidence>
<evidence type="ECO:0000256" key="16">
    <source>
        <dbReference type="SAM" id="Phobius"/>
    </source>
</evidence>
<name>K8F550_9CHLO</name>
<dbReference type="RefSeq" id="XP_007508824.1">
    <property type="nucleotide sequence ID" value="XM_007508762.1"/>
</dbReference>
<evidence type="ECO:0000256" key="11">
    <source>
        <dbReference type="ARBA" id="ARBA00023136"/>
    </source>
</evidence>
<keyword evidence="7" id="KW-0730">Sialic acid</keyword>
<dbReference type="GO" id="GO:0001574">
    <property type="term" value="P:ganglioside biosynthetic process"/>
    <property type="evidence" value="ECO:0007669"/>
    <property type="project" value="TreeGrafter"/>
</dbReference>
<keyword evidence="10" id="KW-0443">Lipid metabolism</keyword>
<dbReference type="InterPro" id="IPR001675">
    <property type="entry name" value="Glyco_trans_29"/>
</dbReference>
<dbReference type="InterPro" id="IPR038578">
    <property type="entry name" value="GT29-like_sf"/>
</dbReference>
<proteinExistence type="inferred from homology"/>
<dbReference type="PANTHER" id="PTHR45906">
    <property type="entry name" value="ALPHA-N-ACETYL-NEURAMINYL-2,3-BETA-GALACTOSYL-1, 3-N-ACETYL-GALACTOSAMINIDE ALPHA-2,6-SIALYLTRANSFERASE-LIKE"/>
    <property type="match status" value="1"/>
</dbReference>
<dbReference type="GeneID" id="19011622"/>
<keyword evidence="18" id="KW-1185">Reference proteome</keyword>
<evidence type="ECO:0000256" key="8">
    <source>
        <dbReference type="ARBA" id="ARBA00022989"/>
    </source>
</evidence>
<evidence type="ECO:0000256" key="1">
    <source>
        <dbReference type="ARBA" id="ARBA00004323"/>
    </source>
</evidence>
<dbReference type="KEGG" id="bpg:Bathy15g00820"/>
<comment type="catalytic activity">
    <reaction evidence="14">
        <text>a ganglioside GM1b (d18:1(4E)) + CMP-N-acetyl-beta-neuraminate = a ganglioside GD1alpha (d18:1(4E)) + CMP + H(+)</text>
        <dbReference type="Rhea" id="RHEA:41968"/>
        <dbReference type="ChEBI" id="CHEBI:15378"/>
        <dbReference type="ChEBI" id="CHEBI:57812"/>
        <dbReference type="ChEBI" id="CHEBI:60377"/>
        <dbReference type="ChEBI" id="CHEBI:78568"/>
        <dbReference type="ChEBI" id="CHEBI:78569"/>
    </reaction>
    <physiologicalReaction direction="left-to-right" evidence="14">
        <dbReference type="Rhea" id="RHEA:41969"/>
    </physiologicalReaction>
</comment>
<evidence type="ECO:0000256" key="13">
    <source>
        <dbReference type="ARBA" id="ARBA00023180"/>
    </source>
</evidence>
<keyword evidence="8 16" id="KW-1133">Transmembrane helix</keyword>
<dbReference type="EMBL" id="FO082264">
    <property type="protein sequence ID" value="CCO19910.1"/>
    <property type="molecule type" value="Genomic_DNA"/>
</dbReference>
<keyword evidence="9" id="KW-0333">Golgi apparatus</keyword>
<dbReference type="Gene3D" id="3.90.1480.20">
    <property type="entry name" value="Glycosyl transferase family 29"/>
    <property type="match status" value="1"/>
</dbReference>
<dbReference type="PANTHER" id="PTHR45906:SF1">
    <property type="entry name" value="ALPHA-N-ACETYL-NEURAMINYL-2,3-BETA-GALACTOSYL-1, 3-N-ACETYL-GALACTOSAMINIDE ALPHA-2,6-SIALYLTRANSFERASE-LIKE"/>
    <property type="match status" value="1"/>
</dbReference>
<evidence type="ECO:0000313" key="17">
    <source>
        <dbReference type="EMBL" id="CCO19910.1"/>
    </source>
</evidence>
<evidence type="ECO:0000313" key="18">
    <source>
        <dbReference type="Proteomes" id="UP000198341"/>
    </source>
</evidence>
<feature type="compositionally biased region" description="Acidic residues" evidence="15">
    <location>
        <begin position="76"/>
        <end position="85"/>
    </location>
</feature>
<dbReference type="GO" id="GO:0000139">
    <property type="term" value="C:Golgi membrane"/>
    <property type="evidence" value="ECO:0007669"/>
    <property type="project" value="UniProtKB-SubCell"/>
</dbReference>
<comment type="subcellular location">
    <subcellularLocation>
        <location evidence="1">Golgi apparatus membrane</location>
        <topology evidence="1">Single-pass type II membrane protein</topology>
    </subcellularLocation>
</comment>